<dbReference type="PANTHER" id="PTHR34351:SF1">
    <property type="entry name" value="SLR1927 PROTEIN"/>
    <property type="match status" value="1"/>
</dbReference>
<accession>A0A401IBQ8</accession>
<evidence type="ECO:0000313" key="2">
    <source>
        <dbReference type="EMBL" id="GBF78666.1"/>
    </source>
</evidence>
<keyword evidence="1" id="KW-0812">Transmembrane</keyword>
<gene>
    <name evidence="2" type="ORF">AsFPU1_0055</name>
</gene>
<organism evidence="2 3">
    <name type="scientific">Aphanothece sacrum FPU1</name>
    <dbReference type="NCBI Taxonomy" id="1920663"/>
    <lineage>
        <taxon>Bacteria</taxon>
        <taxon>Bacillati</taxon>
        <taxon>Cyanobacteriota</taxon>
        <taxon>Cyanophyceae</taxon>
        <taxon>Oscillatoriophycideae</taxon>
        <taxon>Chroococcales</taxon>
        <taxon>Aphanothecaceae</taxon>
        <taxon>Aphanothece</taxon>
    </lineage>
</organism>
<sequence length="387" mass="43691">MARKPSFPLVELLENHWATPAYSGWLLAGLALCFFGAATNTMAGWLYVMSGVIVALLGLGAVLPVRSLNHLSLRRLPISPVSAGDDLTIELIIENREKNPKTLLQVRDLIPHVLGNPQETALEVILPQKEHPWTYYIPTQKRGIYRWHDVELRTGTPLGLFWCRRSQEVPSKAVVYPQVLPLTQCPLVDTIGQEDSDTKYSDRNYQAATEGVTKALRPYRYGDPMRLIHWRTSARFEEFKVRELEIITGGEDLLIGLDNNSLWHNNDNFEQAVIAAASLYFYANYSQLNVKLWTANTGVIQGNRVVLETLAEVEPEQETKDLVLPSLPIIWLTENRATLDNLPKGSRWLIFPEISNPDVPLLVTSPGKGLIFNSEQPLQIQLQKPLR</sequence>
<feature type="transmembrane region" description="Helical" evidence="1">
    <location>
        <begin position="44"/>
        <end position="65"/>
    </location>
</feature>
<dbReference type="RefSeq" id="WP_124974259.1">
    <property type="nucleotide sequence ID" value="NZ_BDQK01000001.1"/>
</dbReference>
<dbReference type="PANTHER" id="PTHR34351">
    <property type="entry name" value="SLR1927 PROTEIN-RELATED"/>
    <property type="match status" value="1"/>
</dbReference>
<dbReference type="Proteomes" id="UP000287247">
    <property type="component" value="Unassembled WGS sequence"/>
</dbReference>
<keyword evidence="3" id="KW-1185">Reference proteome</keyword>
<proteinExistence type="predicted"/>
<keyword evidence="1" id="KW-1133">Transmembrane helix</keyword>
<evidence type="ECO:0000256" key="1">
    <source>
        <dbReference type="SAM" id="Phobius"/>
    </source>
</evidence>
<protein>
    <submittedName>
        <fullName evidence="2">Uncharacterized protein</fullName>
    </submittedName>
</protein>
<dbReference type="EMBL" id="BDQK01000001">
    <property type="protein sequence ID" value="GBF78666.1"/>
    <property type="molecule type" value="Genomic_DNA"/>
</dbReference>
<evidence type="ECO:0000313" key="3">
    <source>
        <dbReference type="Proteomes" id="UP000287247"/>
    </source>
</evidence>
<feature type="transmembrane region" description="Helical" evidence="1">
    <location>
        <begin position="21"/>
        <end position="38"/>
    </location>
</feature>
<keyword evidence="1" id="KW-0472">Membrane</keyword>
<comment type="caution">
    <text evidence="2">The sequence shown here is derived from an EMBL/GenBank/DDBJ whole genome shotgun (WGS) entry which is preliminary data.</text>
</comment>
<dbReference type="AlphaFoldDB" id="A0A401IBQ8"/>
<reference evidence="3" key="1">
    <citation type="submission" date="2017-05" db="EMBL/GenBank/DDBJ databases">
        <title>Physiological properties and genetic analysis related to exopolysaccharide production of fresh-water unicellular cyanobacterium Aphanothece sacrum, Suizenji Nori, that has been cultured as a food source in Japan.</title>
        <authorList>
            <person name="Kanesaki Y."/>
            <person name="Yoshikawa S."/>
            <person name="Ohki K."/>
        </authorList>
    </citation>
    <scope>NUCLEOTIDE SEQUENCE [LARGE SCALE GENOMIC DNA]</scope>
    <source>
        <strain evidence="3">FPU1</strain>
    </source>
</reference>
<name>A0A401IBQ8_APHSA</name>
<dbReference type="OrthoDB" id="9778037at2"/>